<proteinExistence type="predicted"/>
<dbReference type="EMBL" id="BAABME010001825">
    <property type="protein sequence ID" value="GAA0151637.1"/>
    <property type="molecule type" value="Genomic_DNA"/>
</dbReference>
<evidence type="ECO:0000313" key="2">
    <source>
        <dbReference type="Proteomes" id="UP001454036"/>
    </source>
</evidence>
<organism evidence="1 2">
    <name type="scientific">Lithospermum erythrorhizon</name>
    <name type="common">Purple gromwell</name>
    <name type="synonym">Lithospermum officinale var. erythrorhizon</name>
    <dbReference type="NCBI Taxonomy" id="34254"/>
    <lineage>
        <taxon>Eukaryota</taxon>
        <taxon>Viridiplantae</taxon>
        <taxon>Streptophyta</taxon>
        <taxon>Embryophyta</taxon>
        <taxon>Tracheophyta</taxon>
        <taxon>Spermatophyta</taxon>
        <taxon>Magnoliopsida</taxon>
        <taxon>eudicotyledons</taxon>
        <taxon>Gunneridae</taxon>
        <taxon>Pentapetalae</taxon>
        <taxon>asterids</taxon>
        <taxon>lamiids</taxon>
        <taxon>Boraginales</taxon>
        <taxon>Boraginaceae</taxon>
        <taxon>Boraginoideae</taxon>
        <taxon>Lithospermeae</taxon>
        <taxon>Lithospermum</taxon>
    </lineage>
</organism>
<gene>
    <name evidence="1" type="ORF">LIER_10318</name>
</gene>
<protein>
    <submittedName>
        <fullName evidence="1">Uncharacterized protein</fullName>
    </submittedName>
</protein>
<keyword evidence="2" id="KW-1185">Reference proteome</keyword>
<evidence type="ECO:0000313" key="1">
    <source>
        <dbReference type="EMBL" id="GAA0151637.1"/>
    </source>
</evidence>
<sequence length="114" mass="13492">MYNNSDRRIETSKLTFFHKLNLPNLRIMPLLTMRIMPLLHNNSPYFQVLDSELLMLLDEPSPDLSSQLSSELKCVAWIMGRVFLFFVPNQRSSFPWRMNDPRESSFRPECVVRV</sequence>
<accession>A0AAV3PL44</accession>
<name>A0AAV3PL44_LITER</name>
<reference evidence="1 2" key="1">
    <citation type="submission" date="2024-01" db="EMBL/GenBank/DDBJ databases">
        <title>The complete chloroplast genome sequence of Lithospermum erythrorhizon: insights into the phylogenetic relationship among Boraginaceae species and the maternal lineages of purple gromwells.</title>
        <authorList>
            <person name="Okada T."/>
            <person name="Watanabe K."/>
        </authorList>
    </citation>
    <scope>NUCLEOTIDE SEQUENCE [LARGE SCALE GENOMIC DNA]</scope>
</reference>
<dbReference type="Proteomes" id="UP001454036">
    <property type="component" value="Unassembled WGS sequence"/>
</dbReference>
<comment type="caution">
    <text evidence="1">The sequence shown here is derived from an EMBL/GenBank/DDBJ whole genome shotgun (WGS) entry which is preliminary data.</text>
</comment>
<dbReference type="AlphaFoldDB" id="A0AAV3PL44"/>